<dbReference type="InterPro" id="IPR043138">
    <property type="entry name" value="GGT_lsub"/>
</dbReference>
<keyword evidence="4 11" id="KW-0808">Transferase</keyword>
<dbReference type="PRINTS" id="PR01210">
    <property type="entry name" value="GGTRANSPTASE"/>
</dbReference>
<feature type="chain" id="PRO_5031421952" description="Glutathione hydrolase proenzyme" evidence="13">
    <location>
        <begin position="38"/>
        <end position="618"/>
    </location>
</feature>
<keyword evidence="15" id="KW-1185">Reference proteome</keyword>
<proteinExistence type="inferred from homology"/>
<feature type="binding site" evidence="10">
    <location>
        <position position="513"/>
    </location>
    <ligand>
        <name>L-glutamate</name>
        <dbReference type="ChEBI" id="CHEBI:29985"/>
    </ligand>
</feature>
<feature type="region of interest" description="Disordered" evidence="12">
    <location>
        <begin position="471"/>
        <end position="492"/>
    </location>
</feature>
<evidence type="ECO:0000313" key="14">
    <source>
        <dbReference type="EMBL" id="MBA9006767.1"/>
    </source>
</evidence>
<dbReference type="PANTHER" id="PTHR43199:SF1">
    <property type="entry name" value="GLUTATHIONE HYDROLASE PROENZYME"/>
    <property type="match status" value="1"/>
</dbReference>
<comment type="subunit">
    <text evidence="11">This enzyme consists of two polypeptide chains, which are synthesized in precursor form from a single polypeptide.</text>
</comment>
<keyword evidence="13" id="KW-0732">Signal</keyword>
<sequence length="618" mass="65495">MPAVPHDRSPVRPPRRLALAGALIVALPLLAPGPATAAAPPRTGTDPRWTATGYGGAVATVDPDASRTAIEVLRKGGNAADAAVAAAATLGVTEPYVAALGGGGFFAYYDARTRRVHTIDGRETAPARMNERSFVDPATGRAIPFDQAVTSGLSVGVPGTVAQWEQVLDRFGSKKLSTLLRPAIRIAERGFVVDQEFHDQTAVNADRFADIAPTRDLFLPGGKPPEVGTTFRNPDLARTYRELAERGPDWFYRGSLAREIVRTVKNPPVVPGASRNVRPGLMETGDLARYTAPMRRPTRVTYRGLEVYGMAPPSSGGSTVGEALNILENFRLSEDDPVQAMHHYLEASRLAYADRGRYVGDPDHVDVPLSGLLSKGFARERACLIDPDRAATSPVPPGSPDGDYRACEPAGGATGELTHEGPQTTHLVVADKWGNVVAYNITIEQFGGSGLTVPGRGFLLNNELTDFTLQPPAPGAAPDPNLPGPGKRPRSSMAPTLVLRDGKPWLAVGTPGGSTIITTVLQILVNRIDLDMDLPAALAAPRATQRNTPQTLAEPAFLERYEAALEAMGHDLAPFPGPPAGQIGAATGLEFLRPGLVQAVAEPVRRHGGSALVVRPVR</sequence>
<name>A0A7W3RBA0_9ACTN</name>
<dbReference type="GO" id="GO:0006750">
    <property type="term" value="P:glutathione biosynthetic process"/>
    <property type="evidence" value="ECO:0007669"/>
    <property type="project" value="UniProtKB-KW"/>
</dbReference>
<dbReference type="EMBL" id="JACJII010000001">
    <property type="protein sequence ID" value="MBA9006767.1"/>
    <property type="molecule type" value="Genomic_DNA"/>
</dbReference>
<evidence type="ECO:0000256" key="13">
    <source>
        <dbReference type="SAM" id="SignalP"/>
    </source>
</evidence>
<evidence type="ECO:0000256" key="1">
    <source>
        <dbReference type="ARBA" id="ARBA00001049"/>
    </source>
</evidence>
<dbReference type="UniPathway" id="UPA00204"/>
<keyword evidence="7 11" id="KW-0012">Acyltransferase</keyword>
<evidence type="ECO:0000256" key="6">
    <source>
        <dbReference type="ARBA" id="ARBA00023145"/>
    </source>
</evidence>
<keyword evidence="5 11" id="KW-0378">Hydrolase</keyword>
<accession>A0A7W3RBA0</accession>
<evidence type="ECO:0000256" key="4">
    <source>
        <dbReference type="ARBA" id="ARBA00022679"/>
    </source>
</evidence>
<feature type="binding site" evidence="10">
    <location>
        <position position="466"/>
    </location>
    <ligand>
        <name>L-glutamate</name>
        <dbReference type="ChEBI" id="CHEBI:29985"/>
    </ligand>
</feature>
<dbReference type="PANTHER" id="PTHR43199">
    <property type="entry name" value="GLUTATHIONE HYDROLASE"/>
    <property type="match status" value="1"/>
</dbReference>
<comment type="catalytic activity">
    <reaction evidence="2 11">
        <text>glutathione + H2O = L-cysteinylglycine + L-glutamate</text>
        <dbReference type="Rhea" id="RHEA:28807"/>
        <dbReference type="ChEBI" id="CHEBI:15377"/>
        <dbReference type="ChEBI" id="CHEBI:29985"/>
        <dbReference type="ChEBI" id="CHEBI:57925"/>
        <dbReference type="ChEBI" id="CHEBI:61694"/>
        <dbReference type="EC" id="3.4.19.13"/>
    </reaction>
</comment>
<dbReference type="InterPro" id="IPR000101">
    <property type="entry name" value="GGT_peptidase"/>
</dbReference>
<feature type="compositionally biased region" description="Pro residues" evidence="12">
    <location>
        <begin position="471"/>
        <end position="483"/>
    </location>
</feature>
<keyword evidence="11" id="KW-0317">Glutathione biosynthesis</keyword>
<comment type="similarity">
    <text evidence="3 11">Belongs to the gamma-glutamyltransferase family.</text>
</comment>
<comment type="catalytic activity">
    <reaction evidence="8 11">
        <text>an N-terminal (5-L-glutamyl)-[peptide] + an alpha-amino acid = 5-L-glutamyl amino acid + an N-terminal L-alpha-aminoacyl-[peptide]</text>
        <dbReference type="Rhea" id="RHEA:23904"/>
        <dbReference type="Rhea" id="RHEA-COMP:9780"/>
        <dbReference type="Rhea" id="RHEA-COMP:9795"/>
        <dbReference type="ChEBI" id="CHEBI:77644"/>
        <dbReference type="ChEBI" id="CHEBI:78597"/>
        <dbReference type="ChEBI" id="CHEBI:78599"/>
        <dbReference type="ChEBI" id="CHEBI:78608"/>
        <dbReference type="EC" id="2.3.2.2"/>
    </reaction>
</comment>
<evidence type="ECO:0000256" key="11">
    <source>
        <dbReference type="RuleBase" id="RU368036"/>
    </source>
</evidence>
<evidence type="ECO:0000256" key="10">
    <source>
        <dbReference type="PIRSR" id="PIRSR600101-2"/>
    </source>
</evidence>
<evidence type="ECO:0000256" key="5">
    <source>
        <dbReference type="ARBA" id="ARBA00022801"/>
    </source>
</evidence>
<evidence type="ECO:0000256" key="3">
    <source>
        <dbReference type="ARBA" id="ARBA00009381"/>
    </source>
</evidence>
<feature type="binding site" evidence="10">
    <location>
        <position position="122"/>
    </location>
    <ligand>
        <name>L-glutamate</name>
        <dbReference type="ChEBI" id="CHEBI:29985"/>
    </ligand>
</feature>
<dbReference type="GO" id="GO:0006751">
    <property type="term" value="P:glutathione catabolic process"/>
    <property type="evidence" value="ECO:0007669"/>
    <property type="project" value="UniProtKB-UniRule"/>
</dbReference>
<dbReference type="Gene3D" id="1.10.246.130">
    <property type="match status" value="1"/>
</dbReference>
<feature type="signal peptide" evidence="13">
    <location>
        <begin position="1"/>
        <end position="37"/>
    </location>
</feature>
<dbReference type="RefSeq" id="WP_312881364.1">
    <property type="nucleotide sequence ID" value="NZ_JACJII010000001.1"/>
</dbReference>
<feature type="binding site" evidence="10">
    <location>
        <begin position="491"/>
        <end position="492"/>
    </location>
    <ligand>
        <name>L-glutamate</name>
        <dbReference type="ChEBI" id="CHEBI:29985"/>
    </ligand>
</feature>
<evidence type="ECO:0000256" key="8">
    <source>
        <dbReference type="ARBA" id="ARBA00047417"/>
    </source>
</evidence>
<dbReference type="Gene3D" id="3.60.20.40">
    <property type="match status" value="1"/>
</dbReference>
<organism evidence="14 15">
    <name type="scientific">Thermomonospora cellulosilytica</name>
    <dbReference type="NCBI Taxonomy" id="1411118"/>
    <lineage>
        <taxon>Bacteria</taxon>
        <taxon>Bacillati</taxon>
        <taxon>Actinomycetota</taxon>
        <taxon>Actinomycetes</taxon>
        <taxon>Streptosporangiales</taxon>
        <taxon>Thermomonosporaceae</taxon>
        <taxon>Thermomonospora</taxon>
    </lineage>
</organism>
<protein>
    <recommendedName>
        <fullName evidence="11">Glutathione hydrolase proenzyme</fullName>
        <ecNumber evidence="11">2.3.2.2</ecNumber>
        <ecNumber evidence="11">3.4.19.13</ecNumber>
    </recommendedName>
    <component>
        <recommendedName>
            <fullName evidence="11">Glutathione hydrolase large chain</fullName>
        </recommendedName>
    </component>
    <component>
        <recommendedName>
            <fullName evidence="11">Glutathione hydrolase small chain</fullName>
        </recommendedName>
    </component>
</protein>
<dbReference type="SUPFAM" id="SSF56235">
    <property type="entry name" value="N-terminal nucleophile aminohydrolases (Ntn hydrolases)"/>
    <property type="match status" value="1"/>
</dbReference>
<dbReference type="EC" id="2.3.2.2" evidence="11"/>
<dbReference type="GO" id="GO:0103068">
    <property type="term" value="F:leukotriene C4 gamma-glutamyl transferase activity"/>
    <property type="evidence" value="ECO:0007669"/>
    <property type="project" value="UniProtKB-EC"/>
</dbReference>
<dbReference type="InterPro" id="IPR043137">
    <property type="entry name" value="GGT_ssub_C"/>
</dbReference>
<dbReference type="NCBIfam" id="TIGR00066">
    <property type="entry name" value="g_glut_trans"/>
    <property type="match status" value="1"/>
</dbReference>
<dbReference type="Pfam" id="PF01019">
    <property type="entry name" value="G_glu_transpept"/>
    <property type="match status" value="1"/>
</dbReference>
<comment type="caution">
    <text evidence="14">The sequence shown here is derived from an EMBL/GenBank/DDBJ whole genome shotgun (WGS) entry which is preliminary data.</text>
</comment>
<dbReference type="InterPro" id="IPR029055">
    <property type="entry name" value="Ntn_hydrolases_N"/>
</dbReference>
<reference evidence="14 15" key="1">
    <citation type="submission" date="2020-08" db="EMBL/GenBank/DDBJ databases">
        <title>Sequencing the genomes of 1000 actinobacteria strains.</title>
        <authorList>
            <person name="Klenk H.-P."/>
        </authorList>
    </citation>
    <scope>NUCLEOTIDE SEQUENCE [LARGE SCALE GENOMIC DNA]</scope>
    <source>
        <strain evidence="14 15">DSM 45823</strain>
    </source>
</reference>
<comment type="catalytic activity">
    <reaction evidence="1 11">
        <text>an S-substituted glutathione + H2O = an S-substituted L-cysteinylglycine + L-glutamate</text>
        <dbReference type="Rhea" id="RHEA:59468"/>
        <dbReference type="ChEBI" id="CHEBI:15377"/>
        <dbReference type="ChEBI" id="CHEBI:29985"/>
        <dbReference type="ChEBI" id="CHEBI:90779"/>
        <dbReference type="ChEBI" id="CHEBI:143103"/>
        <dbReference type="EC" id="3.4.19.13"/>
    </reaction>
</comment>
<dbReference type="GO" id="GO:0036374">
    <property type="term" value="F:glutathione hydrolase activity"/>
    <property type="evidence" value="ECO:0007669"/>
    <property type="project" value="UniProtKB-UniRule"/>
</dbReference>
<evidence type="ECO:0000256" key="2">
    <source>
        <dbReference type="ARBA" id="ARBA00001089"/>
    </source>
</evidence>
<dbReference type="AlphaFoldDB" id="A0A7W3RBA0"/>
<dbReference type="EC" id="3.4.19.13" evidence="11"/>
<evidence type="ECO:0000256" key="12">
    <source>
        <dbReference type="SAM" id="MobiDB-lite"/>
    </source>
</evidence>
<feature type="active site" description="Nucleophile" evidence="9">
    <location>
        <position position="424"/>
    </location>
</feature>
<evidence type="ECO:0000256" key="7">
    <source>
        <dbReference type="ARBA" id="ARBA00023315"/>
    </source>
</evidence>
<comment type="PTM">
    <text evidence="11">Cleaved by autocatalysis into a large and a small subunit.</text>
</comment>
<keyword evidence="6 11" id="KW-0865">Zymogen</keyword>
<dbReference type="InterPro" id="IPR051792">
    <property type="entry name" value="GGT_bact"/>
</dbReference>
<dbReference type="Proteomes" id="UP000539313">
    <property type="component" value="Unassembled WGS sequence"/>
</dbReference>
<gene>
    <name evidence="14" type="ORF">HNR21_005649</name>
</gene>
<evidence type="ECO:0000256" key="9">
    <source>
        <dbReference type="PIRSR" id="PIRSR600101-1"/>
    </source>
</evidence>
<comment type="pathway">
    <text evidence="11">Sulfur metabolism; glutathione metabolism.</text>
</comment>
<evidence type="ECO:0000313" key="15">
    <source>
        <dbReference type="Proteomes" id="UP000539313"/>
    </source>
</evidence>